<dbReference type="OrthoDB" id="2123952at2759"/>
<dbReference type="InParanoid" id="A0A423WS51"/>
<dbReference type="GO" id="GO:0003677">
    <property type="term" value="F:DNA binding"/>
    <property type="evidence" value="ECO:0007669"/>
    <property type="project" value="UniProtKB-KW"/>
</dbReference>
<feature type="compositionally biased region" description="Low complexity" evidence="5">
    <location>
        <begin position="1"/>
        <end position="39"/>
    </location>
</feature>
<dbReference type="GO" id="GO:0008270">
    <property type="term" value="F:zinc ion binding"/>
    <property type="evidence" value="ECO:0007669"/>
    <property type="project" value="InterPro"/>
</dbReference>
<gene>
    <name evidence="7" type="ORF">VPNG_07537</name>
</gene>
<evidence type="ECO:0000259" key="6">
    <source>
        <dbReference type="SMART" id="SM00906"/>
    </source>
</evidence>
<organism evidence="7 8">
    <name type="scientific">Cytospora leucostoma</name>
    <dbReference type="NCBI Taxonomy" id="1230097"/>
    <lineage>
        <taxon>Eukaryota</taxon>
        <taxon>Fungi</taxon>
        <taxon>Dikarya</taxon>
        <taxon>Ascomycota</taxon>
        <taxon>Pezizomycotina</taxon>
        <taxon>Sordariomycetes</taxon>
        <taxon>Sordariomycetidae</taxon>
        <taxon>Diaporthales</taxon>
        <taxon>Cytosporaceae</taxon>
        <taxon>Cytospora</taxon>
    </lineage>
</organism>
<evidence type="ECO:0000256" key="2">
    <source>
        <dbReference type="ARBA" id="ARBA00022723"/>
    </source>
</evidence>
<dbReference type="PANTHER" id="PTHR46910">
    <property type="entry name" value="TRANSCRIPTION FACTOR PDR1"/>
    <property type="match status" value="1"/>
</dbReference>
<feature type="region of interest" description="Disordered" evidence="5">
    <location>
        <begin position="656"/>
        <end position="677"/>
    </location>
</feature>
<dbReference type="CDD" id="cd12148">
    <property type="entry name" value="fungal_TF_MHR"/>
    <property type="match status" value="1"/>
</dbReference>
<evidence type="ECO:0000313" key="7">
    <source>
        <dbReference type="EMBL" id="ROW06332.1"/>
    </source>
</evidence>
<evidence type="ECO:0000256" key="5">
    <source>
        <dbReference type="SAM" id="MobiDB-lite"/>
    </source>
</evidence>
<feature type="region of interest" description="Disordered" evidence="5">
    <location>
        <begin position="1"/>
        <end position="67"/>
    </location>
</feature>
<feature type="domain" description="Xylanolytic transcriptional activator regulatory" evidence="6">
    <location>
        <begin position="274"/>
        <end position="347"/>
    </location>
</feature>
<dbReference type="GO" id="GO:0006351">
    <property type="term" value="P:DNA-templated transcription"/>
    <property type="evidence" value="ECO:0007669"/>
    <property type="project" value="InterPro"/>
</dbReference>
<keyword evidence="2" id="KW-0479">Metal-binding</keyword>
<comment type="caution">
    <text evidence="7">The sequence shown here is derived from an EMBL/GenBank/DDBJ whole genome shotgun (WGS) entry which is preliminary data.</text>
</comment>
<dbReference type="GO" id="GO:0005634">
    <property type="term" value="C:nucleus"/>
    <property type="evidence" value="ECO:0007669"/>
    <property type="project" value="UniProtKB-SubCell"/>
</dbReference>
<keyword evidence="4" id="KW-0539">Nucleus</keyword>
<dbReference type="SMART" id="SM00906">
    <property type="entry name" value="Fungal_trans"/>
    <property type="match status" value="1"/>
</dbReference>
<keyword evidence="3" id="KW-0238">DNA-binding</keyword>
<dbReference type="Proteomes" id="UP000285146">
    <property type="component" value="Unassembled WGS sequence"/>
</dbReference>
<comment type="subcellular location">
    <subcellularLocation>
        <location evidence="1">Nucleus</location>
    </subcellularLocation>
</comment>
<reference evidence="7 8" key="1">
    <citation type="submission" date="2015-09" db="EMBL/GenBank/DDBJ databases">
        <title>Host preference determinants of Valsa canker pathogens revealed by comparative genomics.</title>
        <authorList>
            <person name="Yin Z."/>
            <person name="Huang L."/>
        </authorList>
    </citation>
    <scope>NUCLEOTIDE SEQUENCE [LARGE SCALE GENOMIC DNA]</scope>
    <source>
        <strain evidence="7 8">SXYLt</strain>
    </source>
</reference>
<evidence type="ECO:0000256" key="1">
    <source>
        <dbReference type="ARBA" id="ARBA00004123"/>
    </source>
</evidence>
<dbReference type="InterPro" id="IPR007219">
    <property type="entry name" value="XnlR_reg_dom"/>
</dbReference>
<feature type="compositionally biased region" description="Polar residues" evidence="5">
    <location>
        <begin position="45"/>
        <end position="54"/>
    </location>
</feature>
<feature type="compositionally biased region" description="Basic and acidic residues" evidence="5">
    <location>
        <begin position="55"/>
        <end position="65"/>
    </location>
</feature>
<protein>
    <recommendedName>
        <fullName evidence="6">Xylanolytic transcriptional activator regulatory domain-containing protein</fullName>
    </recommendedName>
</protein>
<dbReference type="Pfam" id="PF04082">
    <property type="entry name" value="Fungal_trans"/>
    <property type="match status" value="1"/>
</dbReference>
<proteinExistence type="predicted"/>
<dbReference type="InterPro" id="IPR050987">
    <property type="entry name" value="AtrR-like"/>
</dbReference>
<feature type="compositionally biased region" description="Polar residues" evidence="5">
    <location>
        <begin position="656"/>
        <end position="665"/>
    </location>
</feature>
<name>A0A423WS51_9PEZI</name>
<evidence type="ECO:0000313" key="8">
    <source>
        <dbReference type="Proteomes" id="UP000285146"/>
    </source>
</evidence>
<dbReference type="PANTHER" id="PTHR46910:SF3">
    <property type="entry name" value="HALOTOLERANCE PROTEIN 9-RELATED"/>
    <property type="match status" value="1"/>
</dbReference>
<evidence type="ECO:0000256" key="4">
    <source>
        <dbReference type="ARBA" id="ARBA00023242"/>
    </source>
</evidence>
<keyword evidence="8" id="KW-1185">Reference proteome</keyword>
<dbReference type="EMBL" id="LKEB01000042">
    <property type="protein sequence ID" value="ROW06332.1"/>
    <property type="molecule type" value="Genomic_DNA"/>
</dbReference>
<dbReference type="GO" id="GO:0003700">
    <property type="term" value="F:DNA-binding transcription factor activity"/>
    <property type="evidence" value="ECO:0007669"/>
    <property type="project" value="InterPro"/>
</dbReference>
<evidence type="ECO:0000256" key="3">
    <source>
        <dbReference type="ARBA" id="ARBA00023125"/>
    </source>
</evidence>
<sequence>MQSVAAAANAANAASAADAANASKQTPAPGTPNGPNTQPTPHPYSTDNASISSTDFRRSSPEDTGPKSALAIYQGIAAAHEDTESIESTETSRLFYGPSSQFAFLQQVHRGILSSTGPHGQHEREVQEGGAGLDLFLQRIFFFGTASRVDPIAFHRPASQLFTEVPLVQARAFLEMFKSWSSSLLPFYSDTELDRMLQNLYSSDETRPSQVKAITLAILALGALASPHTDVAELLLARAKYEAVLFDDTVSLQMIQFSILQAEYQIQMGRPNLSYLNLGTACRKAFALGLHREAANSLARSEDVEKCRTTLWCLYSLESWYSMTVGRESSLKMSDISSPYPENQPFIVSLSRLAFIGENCGKVIYSQRCDSLRELYMAAEGIHAQLRNFADKHGIGSAGLASNGVNTIPEGPALLLLHNFYYHTILLNFRPFLVADYKLTAKSNCQTSMWLRQACRSDAFVQTSRYHGYYLESSCAVLFFDILRHPSKYPYNVEYIQMADQCLSLLINDEPLTNARNSLQKILRVVEDTISKGKHTYAATTGGLPAFADPILQTNADPTLQSPVSITSHDHPHPHASIQFPSLNAQQSPASQLIYFSELQSSMAADSTGAMTMPGMPGDPGSLAPGSEALDPMFNFHYDVITTDLYNFFPLQMSPQSEATGNNALDTDDGGVAADRR</sequence>
<accession>A0A423WS51</accession>
<dbReference type="AlphaFoldDB" id="A0A423WS51"/>